<evidence type="ECO:0000313" key="2">
    <source>
        <dbReference type="EMBL" id="NJC26037.1"/>
    </source>
</evidence>
<proteinExistence type="predicted"/>
<organism evidence="2 3">
    <name type="scientific">Neolewinella antarctica</name>
    <dbReference type="NCBI Taxonomy" id="442734"/>
    <lineage>
        <taxon>Bacteria</taxon>
        <taxon>Pseudomonadati</taxon>
        <taxon>Bacteroidota</taxon>
        <taxon>Saprospiria</taxon>
        <taxon>Saprospirales</taxon>
        <taxon>Lewinellaceae</taxon>
        <taxon>Neolewinella</taxon>
    </lineage>
</organism>
<sequence>MKRLQLYFQLTVAMVVLTVASACRDGLPPPSSTNDGPTRLVDVSIGSLGIYGSCQEDLEGVEDVIIEFTVNSVDLSGVSIEEIYFEQERVSNSLFDLYSKRYPLRIPRLGLFTLETTVTFSCATCCSGQGPMGGDPNGNACGTAGGGVRSNGQARFSENLPMLDSGSFPTGLVSVEPKWRRCFSCGCSD</sequence>
<name>A0ABX0X9X6_9BACT</name>
<dbReference type="RefSeq" id="WP_168036799.1">
    <property type="nucleotide sequence ID" value="NZ_JAATJH010000002.1"/>
</dbReference>
<dbReference type="EMBL" id="JAATJH010000002">
    <property type="protein sequence ID" value="NJC26037.1"/>
    <property type="molecule type" value="Genomic_DNA"/>
</dbReference>
<reference evidence="2 3" key="1">
    <citation type="submission" date="2020-03" db="EMBL/GenBank/DDBJ databases">
        <title>Genomic Encyclopedia of Type Strains, Phase IV (KMG-IV): sequencing the most valuable type-strain genomes for metagenomic binning, comparative biology and taxonomic classification.</title>
        <authorList>
            <person name="Goeker M."/>
        </authorList>
    </citation>
    <scope>NUCLEOTIDE SEQUENCE [LARGE SCALE GENOMIC DNA]</scope>
    <source>
        <strain evidence="2 3">DSM 105096</strain>
    </source>
</reference>
<keyword evidence="1" id="KW-0732">Signal</keyword>
<dbReference type="PROSITE" id="PS51257">
    <property type="entry name" value="PROKAR_LIPOPROTEIN"/>
    <property type="match status" value="1"/>
</dbReference>
<evidence type="ECO:0000313" key="3">
    <source>
        <dbReference type="Proteomes" id="UP000770785"/>
    </source>
</evidence>
<evidence type="ECO:0008006" key="4">
    <source>
        <dbReference type="Google" id="ProtNLM"/>
    </source>
</evidence>
<feature type="chain" id="PRO_5047465242" description="Lipoprotein" evidence="1">
    <location>
        <begin position="25"/>
        <end position="189"/>
    </location>
</feature>
<comment type="caution">
    <text evidence="2">The sequence shown here is derived from an EMBL/GenBank/DDBJ whole genome shotgun (WGS) entry which is preliminary data.</text>
</comment>
<dbReference type="Proteomes" id="UP000770785">
    <property type="component" value="Unassembled WGS sequence"/>
</dbReference>
<evidence type="ECO:0000256" key="1">
    <source>
        <dbReference type="SAM" id="SignalP"/>
    </source>
</evidence>
<keyword evidence="3" id="KW-1185">Reference proteome</keyword>
<feature type="signal peptide" evidence="1">
    <location>
        <begin position="1"/>
        <end position="24"/>
    </location>
</feature>
<gene>
    <name evidence="2" type="ORF">GGR27_001536</name>
</gene>
<protein>
    <recommendedName>
        <fullName evidence="4">Lipoprotein</fullName>
    </recommendedName>
</protein>
<accession>A0ABX0X9X6</accession>